<reference evidence="2" key="1">
    <citation type="submission" date="2016-04" db="EMBL/GenBank/DDBJ databases">
        <authorList>
            <person name="Tabuchi Yagui T.R."/>
        </authorList>
    </citation>
    <scope>NUCLEOTIDE SEQUENCE [LARGE SCALE GENOMIC DNA]</scope>
    <source>
        <strain evidence="2">NIES-26</strain>
    </source>
</reference>
<name>A0A367QFE9_9NOSO</name>
<dbReference type="AlphaFoldDB" id="A0A367QFE9"/>
<evidence type="ECO:0000256" key="1">
    <source>
        <dbReference type="SAM" id="SignalP"/>
    </source>
</evidence>
<dbReference type="InterPro" id="IPR013424">
    <property type="entry name" value="Ice-binding_C"/>
</dbReference>
<accession>A0A367QFE9</accession>
<evidence type="ECO:0000313" key="2">
    <source>
        <dbReference type="EMBL" id="RCJ22003.1"/>
    </source>
</evidence>
<dbReference type="NCBIfam" id="TIGR02595">
    <property type="entry name" value="PEP_CTERM"/>
    <property type="match status" value="1"/>
</dbReference>
<keyword evidence="1" id="KW-0732">Signal</keyword>
<feature type="signal peptide" evidence="1">
    <location>
        <begin position="1"/>
        <end position="34"/>
    </location>
</feature>
<feature type="chain" id="PRO_5016851274" description="DUF642 domain-containing protein" evidence="1">
    <location>
        <begin position="35"/>
        <end position="222"/>
    </location>
</feature>
<keyword evidence="3" id="KW-1185">Reference proteome</keyword>
<dbReference type="Proteomes" id="UP000252107">
    <property type="component" value="Unassembled WGS sequence"/>
</dbReference>
<evidence type="ECO:0008006" key="4">
    <source>
        <dbReference type="Google" id="ProtNLM"/>
    </source>
</evidence>
<gene>
    <name evidence="2" type="ORF">A6770_05100</name>
</gene>
<comment type="caution">
    <text evidence="2">The sequence shown here is derived from an EMBL/GenBank/DDBJ whole genome shotgun (WGS) entry which is preliminary data.</text>
</comment>
<dbReference type="EMBL" id="LXQD01000328">
    <property type="protein sequence ID" value="RCJ22003.1"/>
    <property type="molecule type" value="Genomic_DNA"/>
</dbReference>
<dbReference type="Gene3D" id="2.60.120.260">
    <property type="entry name" value="Galactose-binding domain-like"/>
    <property type="match status" value="1"/>
</dbReference>
<proteinExistence type="predicted"/>
<protein>
    <recommendedName>
        <fullName evidence="4">DUF642 domain-containing protein</fullName>
    </recommendedName>
</protein>
<sequence>MKSARKFGLSVFAMTSALMSTAVITSSYIPQAQAANLVVNGDFTADSLLNPTDITRNNPFITGWFNSEFADTYYTTYLDNYTVDNAEDKSLSVRFGASTDFTYISQDLKTVAGQKYQLNYYLANIDEENLNEFETYVGGQLLDRKINVPFQGFTPYTYDFVATSDLTQLKFASKQGKAWYNLDNVSVTAAVPEPSILGGIAVLGLMGIRLKKKRLASYLKSN</sequence>
<organism evidence="2 3">
    <name type="scientific">Nostoc minutum NIES-26</name>
    <dbReference type="NCBI Taxonomy" id="1844469"/>
    <lineage>
        <taxon>Bacteria</taxon>
        <taxon>Bacillati</taxon>
        <taxon>Cyanobacteriota</taxon>
        <taxon>Cyanophyceae</taxon>
        <taxon>Nostocales</taxon>
        <taxon>Nostocaceae</taxon>
        <taxon>Nostoc</taxon>
    </lineage>
</organism>
<evidence type="ECO:0000313" key="3">
    <source>
        <dbReference type="Proteomes" id="UP000252107"/>
    </source>
</evidence>